<accession>A0A8C5HZI1</accession>
<evidence type="ECO:0000313" key="3">
    <source>
        <dbReference type="Proteomes" id="UP000694680"/>
    </source>
</evidence>
<dbReference type="PANTHER" id="PTHR15191">
    <property type="entry name" value="PROTEIN CBG20567"/>
    <property type="match status" value="1"/>
</dbReference>
<dbReference type="InterPro" id="IPR052304">
    <property type="entry name" value="PTTG1IP"/>
</dbReference>
<feature type="transmembrane region" description="Helical" evidence="1">
    <location>
        <begin position="12"/>
        <end position="35"/>
    </location>
</feature>
<dbReference type="GO" id="GO:0005737">
    <property type="term" value="C:cytoplasm"/>
    <property type="evidence" value="ECO:0007669"/>
    <property type="project" value="TreeGrafter"/>
</dbReference>
<sequence>MCLFVSEVNFQTLIITIAVVGGVFIIALLICLFCCCKCENFGTKRFENKMQKQSDKTRTKQQERSKWSKPILQICLRGSMKGCFHHPLRKFLEVIRVPVI</sequence>
<dbReference type="Ensembl" id="ENSGWIT00000055503.1">
    <property type="protein sequence ID" value="ENSGWIP00000051416.1"/>
    <property type="gene ID" value="ENSGWIG00000024919.1"/>
</dbReference>
<keyword evidence="1" id="KW-0472">Membrane</keyword>
<dbReference type="AlphaFoldDB" id="A0A8C5HZI1"/>
<keyword evidence="1" id="KW-0812">Transmembrane</keyword>
<protein>
    <submittedName>
        <fullName evidence="2">Uncharacterized protein</fullName>
    </submittedName>
</protein>
<evidence type="ECO:0000313" key="2">
    <source>
        <dbReference type="Ensembl" id="ENSGWIP00000051416.1"/>
    </source>
</evidence>
<dbReference type="GO" id="GO:0006606">
    <property type="term" value="P:protein import into nucleus"/>
    <property type="evidence" value="ECO:0007669"/>
    <property type="project" value="TreeGrafter"/>
</dbReference>
<reference evidence="2" key="2">
    <citation type="submission" date="2025-08" db="UniProtKB">
        <authorList>
            <consortium name="Ensembl"/>
        </authorList>
    </citation>
    <scope>IDENTIFICATION</scope>
</reference>
<keyword evidence="1" id="KW-1133">Transmembrane helix</keyword>
<keyword evidence="3" id="KW-1185">Reference proteome</keyword>
<dbReference type="Proteomes" id="UP000694680">
    <property type="component" value="Chromosome 22"/>
</dbReference>
<reference evidence="2" key="3">
    <citation type="submission" date="2025-09" db="UniProtKB">
        <authorList>
            <consortium name="Ensembl"/>
        </authorList>
    </citation>
    <scope>IDENTIFICATION</scope>
</reference>
<evidence type="ECO:0000256" key="1">
    <source>
        <dbReference type="SAM" id="Phobius"/>
    </source>
</evidence>
<name>A0A8C5HZI1_GOUWI</name>
<dbReference type="PANTHER" id="PTHR15191:SF13">
    <property type="entry name" value="PTTG1-INTERACTING PROTEIN A"/>
    <property type="match status" value="1"/>
</dbReference>
<dbReference type="GO" id="GO:0005634">
    <property type="term" value="C:nucleus"/>
    <property type="evidence" value="ECO:0007669"/>
    <property type="project" value="TreeGrafter"/>
</dbReference>
<proteinExistence type="predicted"/>
<organism evidence="2 3">
    <name type="scientific">Gouania willdenowi</name>
    <name type="common">Blunt-snouted clingfish</name>
    <name type="synonym">Lepadogaster willdenowi</name>
    <dbReference type="NCBI Taxonomy" id="441366"/>
    <lineage>
        <taxon>Eukaryota</taxon>
        <taxon>Metazoa</taxon>
        <taxon>Chordata</taxon>
        <taxon>Craniata</taxon>
        <taxon>Vertebrata</taxon>
        <taxon>Euteleostomi</taxon>
        <taxon>Actinopterygii</taxon>
        <taxon>Neopterygii</taxon>
        <taxon>Teleostei</taxon>
        <taxon>Neoteleostei</taxon>
        <taxon>Acanthomorphata</taxon>
        <taxon>Ovalentaria</taxon>
        <taxon>Blenniimorphae</taxon>
        <taxon>Blenniiformes</taxon>
        <taxon>Gobiesocoidei</taxon>
        <taxon>Gobiesocidae</taxon>
        <taxon>Gobiesocinae</taxon>
        <taxon>Gouania</taxon>
    </lineage>
</organism>
<reference evidence="2" key="1">
    <citation type="submission" date="2020-06" db="EMBL/GenBank/DDBJ databases">
        <authorList>
            <consortium name="Wellcome Sanger Institute Data Sharing"/>
        </authorList>
    </citation>
    <scope>NUCLEOTIDE SEQUENCE [LARGE SCALE GENOMIC DNA]</scope>
</reference>